<protein>
    <submittedName>
        <fullName evidence="8">AraC family transcriptional regulator</fullName>
    </submittedName>
    <submittedName>
        <fullName evidence="7">Helix-turn-helix domain-containing protein</fullName>
    </submittedName>
</protein>
<comment type="function">
    <text evidence="5">Regulatory protein of the TOL plasmid xyl operons. XylS activates the xylXYZLTEGFJQKIH operon required for the degradation of toluene, m-xylene and p-xylene.</text>
</comment>
<evidence type="ECO:0000256" key="5">
    <source>
        <dbReference type="ARBA" id="ARBA00037345"/>
    </source>
</evidence>
<evidence type="ECO:0000259" key="6">
    <source>
        <dbReference type="PROSITE" id="PS01124"/>
    </source>
</evidence>
<dbReference type="GO" id="GO:0005737">
    <property type="term" value="C:cytoplasm"/>
    <property type="evidence" value="ECO:0007669"/>
    <property type="project" value="UniProtKB-SubCell"/>
</dbReference>
<dbReference type="PANTHER" id="PTHR46796:SF10">
    <property type="entry name" value="TRANSCRIPTIONAL ACTIVATOR FEAR"/>
    <property type="match status" value="1"/>
</dbReference>
<reference evidence="8 9" key="1">
    <citation type="submission" date="2018-06" db="EMBL/GenBank/DDBJ databases">
        <authorList>
            <consortium name="Pathogen Informatics"/>
            <person name="Doyle S."/>
        </authorList>
    </citation>
    <scope>NUCLEOTIDE SEQUENCE [LARGE SCALE GENOMIC DNA]</scope>
    <source>
        <strain evidence="8 9">NCTC11842</strain>
    </source>
</reference>
<evidence type="ECO:0000313" key="8">
    <source>
        <dbReference type="EMBL" id="SPZ13450.1"/>
    </source>
</evidence>
<reference evidence="7 10" key="2">
    <citation type="submission" date="2020-10" db="EMBL/GenBank/DDBJ databases">
        <title>Genome sequences of Pseudomonas isolates.</title>
        <authorList>
            <person name="Wessels L."/>
            <person name="Reich F."/>
            <person name="Hammerl J."/>
        </authorList>
    </citation>
    <scope>NUCLEOTIDE SEQUENCE [LARGE SCALE GENOMIC DNA]</scope>
    <source>
        <strain evidence="7 10">20-MO00624-0</strain>
    </source>
</reference>
<keyword evidence="2" id="KW-0805">Transcription regulation</keyword>
<dbReference type="EMBL" id="JADMCD010000012">
    <property type="protein sequence ID" value="MBF8642879.1"/>
    <property type="molecule type" value="Genomic_DNA"/>
</dbReference>
<dbReference type="Proteomes" id="UP000626180">
    <property type="component" value="Unassembled WGS sequence"/>
</dbReference>
<organism evidence="8 9">
    <name type="scientific">Pseudomonas luteola</name>
    <dbReference type="NCBI Taxonomy" id="47886"/>
    <lineage>
        <taxon>Bacteria</taxon>
        <taxon>Pseudomonadati</taxon>
        <taxon>Pseudomonadota</taxon>
        <taxon>Gammaproteobacteria</taxon>
        <taxon>Pseudomonadales</taxon>
        <taxon>Pseudomonadaceae</taxon>
        <taxon>Pseudomonas</taxon>
    </lineage>
</organism>
<dbReference type="SUPFAM" id="SSF46689">
    <property type="entry name" value="Homeodomain-like"/>
    <property type="match status" value="2"/>
</dbReference>
<evidence type="ECO:0000256" key="2">
    <source>
        <dbReference type="ARBA" id="ARBA00023015"/>
    </source>
</evidence>
<dbReference type="RefSeq" id="WP_010798642.1">
    <property type="nucleotide sequence ID" value="NZ_CP069263.1"/>
</dbReference>
<feature type="domain" description="HTH araC/xylS-type" evidence="6">
    <location>
        <begin position="162"/>
        <end position="258"/>
    </location>
</feature>
<dbReference type="InterPro" id="IPR050204">
    <property type="entry name" value="AraC_XylS_family_regulators"/>
</dbReference>
<sequence length="258" mass="28813">MQTSFRTNLIATSHGVHTHSYPQILIGQQGVMHCELPANSGEVARGAIGLLPCDTEHRYRGASERCQLLVIDLNVEDAFIKAFEEACTVSIESRLLSEPALLPPSPGVLNLLSWTDYQVRHLNSHTMPVLQYQLISAFLGELILQGAYTPVASLKSGRLEKARLDDYIDHHMHRLIENEELANLCHVSTSHLYVLIKQLSGLSPQQYIAARRMLKAQQLINERKFNLITIAHRVGFSDGASFSRAFRRHFGHAPSAAN</sequence>
<evidence type="ECO:0000256" key="4">
    <source>
        <dbReference type="ARBA" id="ARBA00023163"/>
    </source>
</evidence>
<evidence type="ECO:0000313" key="10">
    <source>
        <dbReference type="Proteomes" id="UP000626180"/>
    </source>
</evidence>
<comment type="subcellular location">
    <subcellularLocation>
        <location evidence="1">Cytoplasm</location>
    </subcellularLocation>
</comment>
<evidence type="ECO:0000256" key="1">
    <source>
        <dbReference type="ARBA" id="ARBA00004496"/>
    </source>
</evidence>
<dbReference type="InterPro" id="IPR009057">
    <property type="entry name" value="Homeodomain-like_sf"/>
</dbReference>
<dbReference type="Proteomes" id="UP000250443">
    <property type="component" value="Unassembled WGS sequence"/>
</dbReference>
<dbReference type="AlphaFoldDB" id="A0A2X2F429"/>
<evidence type="ECO:0000313" key="9">
    <source>
        <dbReference type="Proteomes" id="UP000250443"/>
    </source>
</evidence>
<proteinExistence type="predicted"/>
<dbReference type="InterPro" id="IPR011051">
    <property type="entry name" value="RmlC_Cupin_sf"/>
</dbReference>
<dbReference type="GO" id="GO:0009893">
    <property type="term" value="P:positive regulation of metabolic process"/>
    <property type="evidence" value="ECO:0007669"/>
    <property type="project" value="UniProtKB-ARBA"/>
</dbReference>
<dbReference type="PROSITE" id="PS01124">
    <property type="entry name" value="HTH_ARAC_FAMILY_2"/>
    <property type="match status" value="1"/>
</dbReference>
<accession>A0A2X2F429</accession>
<dbReference type="GO" id="GO:0043565">
    <property type="term" value="F:sequence-specific DNA binding"/>
    <property type="evidence" value="ECO:0007669"/>
    <property type="project" value="InterPro"/>
</dbReference>
<keyword evidence="10" id="KW-1185">Reference proteome</keyword>
<name>A0A2X2F429_PSELU</name>
<dbReference type="EMBL" id="UAUF01000014">
    <property type="protein sequence ID" value="SPZ13450.1"/>
    <property type="molecule type" value="Genomic_DNA"/>
</dbReference>
<evidence type="ECO:0000313" key="7">
    <source>
        <dbReference type="EMBL" id="MBF8642879.1"/>
    </source>
</evidence>
<evidence type="ECO:0000256" key="3">
    <source>
        <dbReference type="ARBA" id="ARBA00023125"/>
    </source>
</evidence>
<dbReference type="PANTHER" id="PTHR46796">
    <property type="entry name" value="HTH-TYPE TRANSCRIPTIONAL ACTIVATOR RHAS-RELATED"/>
    <property type="match status" value="1"/>
</dbReference>
<dbReference type="InterPro" id="IPR018060">
    <property type="entry name" value="HTH_AraC"/>
</dbReference>
<dbReference type="GO" id="GO:0003700">
    <property type="term" value="F:DNA-binding transcription factor activity"/>
    <property type="evidence" value="ECO:0007669"/>
    <property type="project" value="InterPro"/>
</dbReference>
<dbReference type="PROSITE" id="PS00041">
    <property type="entry name" value="HTH_ARAC_FAMILY_1"/>
    <property type="match status" value="1"/>
</dbReference>
<dbReference type="SUPFAM" id="SSF51182">
    <property type="entry name" value="RmlC-like cupins"/>
    <property type="match status" value="1"/>
</dbReference>
<keyword evidence="4" id="KW-0804">Transcription</keyword>
<dbReference type="SMART" id="SM00342">
    <property type="entry name" value="HTH_ARAC"/>
    <property type="match status" value="1"/>
</dbReference>
<dbReference type="InterPro" id="IPR018062">
    <property type="entry name" value="HTH_AraC-typ_CS"/>
</dbReference>
<dbReference type="Gene3D" id="1.10.10.60">
    <property type="entry name" value="Homeodomain-like"/>
    <property type="match status" value="2"/>
</dbReference>
<keyword evidence="3" id="KW-0238">DNA-binding</keyword>
<dbReference type="Pfam" id="PF12833">
    <property type="entry name" value="HTH_18"/>
    <property type="match status" value="1"/>
</dbReference>
<gene>
    <name evidence="8" type="primary">rhaS_7</name>
    <name evidence="7" type="ORF">IRZ65_19615</name>
    <name evidence="8" type="ORF">NCTC11842_05194</name>
</gene>